<dbReference type="Pfam" id="PF24568">
    <property type="entry name" value="CC_PcsB"/>
    <property type="match status" value="1"/>
</dbReference>
<dbReference type="InterPro" id="IPR057309">
    <property type="entry name" value="PcsB_CC"/>
</dbReference>
<dbReference type="Gene3D" id="6.10.250.3150">
    <property type="match status" value="1"/>
</dbReference>
<dbReference type="InterPro" id="IPR000064">
    <property type="entry name" value="NLP_P60_dom"/>
</dbReference>
<reference evidence="8 9" key="1">
    <citation type="submission" date="2022-04" db="EMBL/GenBank/DDBJ databases">
        <title>Halobacillus sp. isolated from saltern.</title>
        <authorList>
            <person name="Won M."/>
            <person name="Lee C.-M."/>
            <person name="Woen H.-Y."/>
            <person name="Kwon S.-W."/>
        </authorList>
    </citation>
    <scope>NUCLEOTIDE SEQUENCE [LARGE SCALE GENOMIC DNA]</scope>
    <source>
        <strain evidence="8 9">SSBR10-3</strain>
    </source>
</reference>
<dbReference type="Proteomes" id="UP000831787">
    <property type="component" value="Chromosome"/>
</dbReference>
<feature type="region of interest" description="Disordered" evidence="6">
    <location>
        <begin position="14"/>
        <end position="41"/>
    </location>
</feature>
<keyword evidence="5" id="KW-0788">Thiol protease</keyword>
<keyword evidence="4" id="KW-0378">Hydrolase</keyword>
<feature type="domain" description="NlpC/P60" evidence="7">
    <location>
        <begin position="278"/>
        <end position="409"/>
    </location>
</feature>
<evidence type="ECO:0000313" key="8">
    <source>
        <dbReference type="EMBL" id="UOQ45750.1"/>
    </source>
</evidence>
<dbReference type="PANTHER" id="PTHR47053:SF1">
    <property type="entry name" value="MUREIN DD-ENDOPEPTIDASE MEPH-RELATED"/>
    <property type="match status" value="1"/>
</dbReference>
<evidence type="ECO:0000256" key="6">
    <source>
        <dbReference type="SAM" id="MobiDB-lite"/>
    </source>
</evidence>
<name>A0ABY4EMY8_9BACI</name>
<feature type="compositionally biased region" description="Basic and acidic residues" evidence="6">
    <location>
        <begin position="221"/>
        <end position="239"/>
    </location>
</feature>
<dbReference type="InterPro" id="IPR051202">
    <property type="entry name" value="Peptidase_C40"/>
</dbReference>
<dbReference type="Pfam" id="PF00877">
    <property type="entry name" value="NLPC_P60"/>
    <property type="match status" value="1"/>
</dbReference>
<gene>
    <name evidence="8" type="ORF">MUN89_07425</name>
</gene>
<protein>
    <submittedName>
        <fullName evidence="8">NlpC/P60 family protein</fullName>
    </submittedName>
</protein>
<keyword evidence="9" id="KW-1185">Reference proteome</keyword>
<evidence type="ECO:0000256" key="5">
    <source>
        <dbReference type="ARBA" id="ARBA00022807"/>
    </source>
</evidence>
<keyword evidence="2" id="KW-0645">Protease</keyword>
<dbReference type="SUPFAM" id="SSF54001">
    <property type="entry name" value="Cysteine proteinases"/>
    <property type="match status" value="1"/>
</dbReference>
<feature type="compositionally biased region" description="Basic and acidic residues" evidence="6">
    <location>
        <begin position="246"/>
        <end position="263"/>
    </location>
</feature>
<dbReference type="PROSITE" id="PS51935">
    <property type="entry name" value="NLPC_P60"/>
    <property type="match status" value="1"/>
</dbReference>
<dbReference type="RefSeq" id="WP_244712590.1">
    <property type="nucleotide sequence ID" value="NZ_CP095073.1"/>
</dbReference>
<dbReference type="PANTHER" id="PTHR47053">
    <property type="entry name" value="MUREIN DD-ENDOPEPTIDASE MEPH-RELATED"/>
    <property type="match status" value="1"/>
</dbReference>
<evidence type="ECO:0000259" key="7">
    <source>
        <dbReference type="PROSITE" id="PS51935"/>
    </source>
</evidence>
<feature type="compositionally biased region" description="Basic and acidic residues" evidence="6">
    <location>
        <begin position="19"/>
        <end position="41"/>
    </location>
</feature>
<proteinExistence type="inferred from homology"/>
<evidence type="ECO:0000256" key="1">
    <source>
        <dbReference type="ARBA" id="ARBA00007074"/>
    </source>
</evidence>
<keyword evidence="3" id="KW-0732">Signal</keyword>
<comment type="similarity">
    <text evidence="1">Belongs to the peptidase C40 family.</text>
</comment>
<accession>A0ABY4EMY8</accession>
<evidence type="ECO:0000256" key="2">
    <source>
        <dbReference type="ARBA" id="ARBA00022670"/>
    </source>
</evidence>
<dbReference type="InterPro" id="IPR038765">
    <property type="entry name" value="Papain-like_cys_pep_sf"/>
</dbReference>
<sequence length="411" mass="46351">MSLLGLFGHNSVFANDPDQMSKQEVHNEQKKVEERMNEKSNKLSELKAEEKEMKDALSKINLKVKENNEKLASLNEKIEKTKQEIASLKKDIAATKKKIKERKAVLKKRARAMQVNDQRTSYLSVLMGSQDFGDFIERAMAVTTIVNADQNLLEEQKKNQQQLEHDQKALNEKMEQRKQALDELESVKVQLNYQIDEKNSLIEKMKEEQLLTSSDLKDLEQDSAELSEREKELVKEEKRKARLAQQRKEQQRKEQQHEVRQNKVEVASAPSGTVKKGSSAIETAIHAGSALVGNSPYNWGGGRNSTDIANRSFDCSSFVRWAFSQAGVNLGSVTGTTTNTLVNRGISVSASSMKRGDIVFFDTYKTNGHVGIYLGNGRFLNDNSSTGVTIDSMNNPYWKSTFSGVVRRVVQ</sequence>
<evidence type="ECO:0000256" key="3">
    <source>
        <dbReference type="ARBA" id="ARBA00022729"/>
    </source>
</evidence>
<dbReference type="EMBL" id="CP095073">
    <property type="protein sequence ID" value="UOQ45750.1"/>
    <property type="molecule type" value="Genomic_DNA"/>
</dbReference>
<feature type="region of interest" description="Disordered" evidence="6">
    <location>
        <begin position="221"/>
        <end position="275"/>
    </location>
</feature>
<evidence type="ECO:0000256" key="4">
    <source>
        <dbReference type="ARBA" id="ARBA00022801"/>
    </source>
</evidence>
<evidence type="ECO:0000313" key="9">
    <source>
        <dbReference type="Proteomes" id="UP000831787"/>
    </source>
</evidence>
<dbReference type="Gene3D" id="3.90.1720.10">
    <property type="entry name" value="endopeptidase domain like (from Nostoc punctiforme)"/>
    <property type="match status" value="1"/>
</dbReference>
<organism evidence="8 9">
    <name type="scientific">Halobacillus salinarum</name>
    <dbReference type="NCBI Taxonomy" id="2932257"/>
    <lineage>
        <taxon>Bacteria</taxon>
        <taxon>Bacillati</taxon>
        <taxon>Bacillota</taxon>
        <taxon>Bacilli</taxon>
        <taxon>Bacillales</taxon>
        <taxon>Bacillaceae</taxon>
        <taxon>Halobacillus</taxon>
    </lineage>
</organism>